<dbReference type="EMBL" id="FRAT01000012">
    <property type="protein sequence ID" value="SHL57503.1"/>
    <property type="molecule type" value="Genomic_DNA"/>
</dbReference>
<dbReference type="InterPro" id="IPR006148">
    <property type="entry name" value="Glc/Gal-6P_isomerase"/>
</dbReference>
<dbReference type="Proteomes" id="UP000184031">
    <property type="component" value="Unassembled WGS sequence"/>
</dbReference>
<dbReference type="InterPro" id="IPR005900">
    <property type="entry name" value="6-phosphogluconolactonase_DevB"/>
</dbReference>
<comment type="pathway">
    <text evidence="3 7">Carbohydrate degradation; pentose phosphate pathway; D-ribulose 5-phosphate from D-glucose 6-phosphate (oxidative stage): step 2/3.</text>
</comment>
<dbReference type="AlphaFoldDB" id="A0A1M7BRE8"/>
<proteinExistence type="inferred from homology"/>
<dbReference type="GO" id="GO:0017057">
    <property type="term" value="F:6-phosphogluconolactonase activity"/>
    <property type="evidence" value="ECO:0007669"/>
    <property type="project" value="UniProtKB-UniRule"/>
</dbReference>
<dbReference type="PANTHER" id="PTHR11054">
    <property type="entry name" value="6-PHOSPHOGLUCONOLACTONASE"/>
    <property type="match status" value="1"/>
</dbReference>
<evidence type="ECO:0000313" key="9">
    <source>
        <dbReference type="EMBL" id="SFC48647.1"/>
    </source>
</evidence>
<name>A0A1M7BRE8_9FLAO</name>
<dbReference type="GO" id="GO:0005975">
    <property type="term" value="P:carbohydrate metabolic process"/>
    <property type="evidence" value="ECO:0007669"/>
    <property type="project" value="UniProtKB-UniRule"/>
</dbReference>
<comment type="function">
    <text evidence="2 7">Hydrolysis of 6-phosphogluconolactone to 6-phosphogluconate.</text>
</comment>
<dbReference type="EC" id="3.1.1.31" evidence="5 7"/>
<evidence type="ECO:0000313" key="12">
    <source>
        <dbReference type="Proteomes" id="UP000198940"/>
    </source>
</evidence>
<keyword evidence="12" id="KW-1185">Reference proteome</keyword>
<organism evidence="10 11">
    <name type="scientific">Flagellimonas taeanensis</name>
    <dbReference type="NCBI Taxonomy" id="1005926"/>
    <lineage>
        <taxon>Bacteria</taxon>
        <taxon>Pseudomonadati</taxon>
        <taxon>Bacteroidota</taxon>
        <taxon>Flavobacteriia</taxon>
        <taxon>Flavobacteriales</taxon>
        <taxon>Flavobacteriaceae</taxon>
        <taxon>Flagellimonas</taxon>
    </lineage>
</organism>
<reference evidence="10 11" key="1">
    <citation type="submission" date="2016-11" db="EMBL/GenBank/DDBJ databases">
        <authorList>
            <person name="Varghese N."/>
            <person name="Submissions S."/>
        </authorList>
    </citation>
    <scope>NUCLEOTIDE SEQUENCE [LARGE SCALE GENOMIC DNA]</scope>
    <source>
        <strain evidence="10 11">CGMCC 1.12174</strain>
        <strain evidence="9 12">DSM 26351</strain>
    </source>
</reference>
<dbReference type="CDD" id="cd01400">
    <property type="entry name" value="6PGL"/>
    <property type="match status" value="1"/>
</dbReference>
<comment type="catalytic activity">
    <reaction evidence="1 7">
        <text>6-phospho-D-glucono-1,5-lactone + H2O = 6-phospho-D-gluconate + H(+)</text>
        <dbReference type="Rhea" id="RHEA:12556"/>
        <dbReference type="ChEBI" id="CHEBI:15377"/>
        <dbReference type="ChEBI" id="CHEBI:15378"/>
        <dbReference type="ChEBI" id="CHEBI:57955"/>
        <dbReference type="ChEBI" id="CHEBI:58759"/>
        <dbReference type="EC" id="3.1.1.31"/>
    </reaction>
</comment>
<dbReference type="PANTHER" id="PTHR11054:SF0">
    <property type="entry name" value="6-PHOSPHOGLUCONOLACTONASE"/>
    <property type="match status" value="1"/>
</dbReference>
<evidence type="ECO:0000313" key="10">
    <source>
        <dbReference type="EMBL" id="SHL57503.1"/>
    </source>
</evidence>
<gene>
    <name evidence="7" type="primary">pgl</name>
    <name evidence="9" type="ORF">SAMN04487891_11227</name>
    <name evidence="10" type="ORF">SAMN05216293_3772</name>
</gene>
<evidence type="ECO:0000256" key="7">
    <source>
        <dbReference type="RuleBase" id="RU365095"/>
    </source>
</evidence>
<dbReference type="EMBL" id="FOKU01000012">
    <property type="protein sequence ID" value="SFC48647.1"/>
    <property type="molecule type" value="Genomic_DNA"/>
</dbReference>
<evidence type="ECO:0000256" key="2">
    <source>
        <dbReference type="ARBA" id="ARBA00002681"/>
    </source>
</evidence>
<dbReference type="NCBIfam" id="TIGR01198">
    <property type="entry name" value="pgl"/>
    <property type="match status" value="1"/>
</dbReference>
<keyword evidence="7" id="KW-0378">Hydrolase</keyword>
<feature type="domain" description="Glucosamine/galactosamine-6-phosphate isomerase" evidence="8">
    <location>
        <begin position="25"/>
        <end position="240"/>
    </location>
</feature>
<dbReference type="Pfam" id="PF01182">
    <property type="entry name" value="Glucosamine_iso"/>
    <property type="match status" value="1"/>
</dbReference>
<dbReference type="STRING" id="1055723.SAMN05216293_3772"/>
<evidence type="ECO:0000313" key="11">
    <source>
        <dbReference type="Proteomes" id="UP000184031"/>
    </source>
</evidence>
<dbReference type="Gene3D" id="3.40.50.1360">
    <property type="match status" value="1"/>
</dbReference>
<evidence type="ECO:0000256" key="5">
    <source>
        <dbReference type="ARBA" id="ARBA00013198"/>
    </source>
</evidence>
<protein>
    <recommendedName>
        <fullName evidence="6 7">6-phosphogluconolactonase</fullName>
        <shortName evidence="7">6PGL</shortName>
        <ecNumber evidence="5 7">3.1.1.31</ecNumber>
    </recommendedName>
</protein>
<evidence type="ECO:0000256" key="4">
    <source>
        <dbReference type="ARBA" id="ARBA00010662"/>
    </source>
</evidence>
<dbReference type="Proteomes" id="UP000198940">
    <property type="component" value="Unassembled WGS sequence"/>
</dbReference>
<evidence type="ECO:0000256" key="1">
    <source>
        <dbReference type="ARBA" id="ARBA00000832"/>
    </source>
</evidence>
<accession>A0A1M7BRE8</accession>
<dbReference type="UniPathway" id="UPA00115">
    <property type="reaction ID" value="UER00409"/>
</dbReference>
<evidence type="ECO:0000256" key="6">
    <source>
        <dbReference type="ARBA" id="ARBA00020337"/>
    </source>
</evidence>
<comment type="similarity">
    <text evidence="4 7">Belongs to the glucosamine/galactosamine-6-phosphate isomerase family. 6-phosphogluconolactonase subfamily.</text>
</comment>
<sequence length="255" mass="28273">MSFSIGVENTKDVYMEIKVYKDKNEVAEQFSAYFVEKAAEHEAFHVALSGGSTPKIVFDVLAKSFADKVDWTKVHFYWGDERCVPPTDDESNYKMTVEHLFSKIDVPEGNINRILGEKDPEGETMRYANLLEIDLDRVEDVPQFDLVILGMGDDGHTASIFPHQIELWDAADHCVVATHPDSGQKRVSINGKVINTAKEVAFLVTGASKAEKVEAIIKKTKGSEAYPASLVHPASGKLIWFLDAEAAAQLNQNPS</sequence>
<dbReference type="InterPro" id="IPR039104">
    <property type="entry name" value="6PGL"/>
</dbReference>
<dbReference type="SUPFAM" id="SSF100950">
    <property type="entry name" value="NagB/RpiA/CoA transferase-like"/>
    <property type="match status" value="1"/>
</dbReference>
<evidence type="ECO:0000256" key="3">
    <source>
        <dbReference type="ARBA" id="ARBA00004961"/>
    </source>
</evidence>
<comment type="caution">
    <text evidence="10">The sequence shown here is derived from an EMBL/GenBank/DDBJ whole genome shotgun (WGS) entry which is preliminary data.</text>
</comment>
<evidence type="ECO:0000259" key="8">
    <source>
        <dbReference type="Pfam" id="PF01182"/>
    </source>
</evidence>
<dbReference type="GO" id="GO:0006098">
    <property type="term" value="P:pentose-phosphate shunt"/>
    <property type="evidence" value="ECO:0007669"/>
    <property type="project" value="UniProtKB-UniPathway"/>
</dbReference>
<dbReference type="InterPro" id="IPR037171">
    <property type="entry name" value="NagB/RpiA_transferase-like"/>
</dbReference>